<evidence type="ECO:0000313" key="2">
    <source>
        <dbReference type="Proteomes" id="UP000007800"/>
    </source>
</evidence>
<dbReference type="GeneID" id="9047085"/>
<keyword evidence="2" id="KW-1185">Reference proteome</keyword>
<accession>C5KV35</accession>
<dbReference type="Proteomes" id="UP000007800">
    <property type="component" value="Unassembled WGS sequence"/>
</dbReference>
<sequence length="51" mass="5638">MVTNTGVISVQADDPKWLVDQMLEKHVSKVVKPLKGAQVDTDSFSEALKPR</sequence>
<name>C5KV35_PERM5</name>
<dbReference type="EMBL" id="GG676398">
    <property type="protein sequence ID" value="EER11659.1"/>
    <property type="molecule type" value="Genomic_DNA"/>
</dbReference>
<dbReference type="InParanoid" id="C5KV35"/>
<reference evidence="1 2" key="1">
    <citation type="submission" date="2008-07" db="EMBL/GenBank/DDBJ databases">
        <authorList>
            <person name="El-Sayed N."/>
            <person name="Caler E."/>
            <person name="Inman J."/>
            <person name="Amedeo P."/>
            <person name="Hass B."/>
            <person name="Wortman J."/>
        </authorList>
    </citation>
    <scope>NUCLEOTIDE SEQUENCE [LARGE SCALE GENOMIC DNA]</scope>
    <source>
        <strain evidence="2">ATCC 50983 / TXsc</strain>
    </source>
</reference>
<dbReference type="AlphaFoldDB" id="C5KV35"/>
<protein>
    <submittedName>
        <fullName evidence="1">Uncharacterized protein</fullName>
    </submittedName>
</protein>
<organism evidence="2">
    <name type="scientific">Perkinsus marinus (strain ATCC 50983 / TXsc)</name>
    <dbReference type="NCBI Taxonomy" id="423536"/>
    <lineage>
        <taxon>Eukaryota</taxon>
        <taxon>Sar</taxon>
        <taxon>Alveolata</taxon>
        <taxon>Perkinsozoa</taxon>
        <taxon>Perkinsea</taxon>
        <taxon>Perkinsida</taxon>
        <taxon>Perkinsidae</taxon>
        <taxon>Perkinsus</taxon>
    </lineage>
</organism>
<evidence type="ECO:0000313" key="1">
    <source>
        <dbReference type="EMBL" id="EER11659.1"/>
    </source>
</evidence>
<dbReference type="RefSeq" id="XP_002779864.1">
    <property type="nucleotide sequence ID" value="XM_002779818.1"/>
</dbReference>
<gene>
    <name evidence="1" type="ORF">Pmar_PMAR004794</name>
</gene>
<proteinExistence type="predicted"/>